<sequence length="353" mass="39012">MGLPDIFVEFRTKGVTAVERSSKGVVALILEESAPTHTFKSYGGIDEVTEADWSADNYDLISKTFMGNPRKVMIQTIDTGATEPETTVEAIGHIKNKKWNYLATPYATTTTDVASFITGERTNNHKTFKAVLANEVADHEGVINFTASNIVVGGNTYTTEEYTARIAGILAGLPFTRSATYLALNEVDSVDEVADPDTAIDNGEFILIDDGEVVKVGRGVNSLTSTTQEKGEQFKKITIIDKLDQMRDDIRDTFESEYVGKVLNVYNNKMLLFSAITAYFSENVREGILDPDGENRAELNFSAQKNYLQGKGVAVEDMKDQEIREYNTDTHVFGRASVRVTDAMEDLDFDIAI</sequence>
<dbReference type="STRING" id="86666.SAMN04490247_3130"/>
<organism evidence="4 5">
    <name type="scientific">Salimicrobium halophilum</name>
    <dbReference type="NCBI Taxonomy" id="86666"/>
    <lineage>
        <taxon>Bacteria</taxon>
        <taxon>Bacillati</taxon>
        <taxon>Bacillota</taxon>
        <taxon>Bacilli</taxon>
        <taxon>Bacillales</taxon>
        <taxon>Bacillaceae</taxon>
        <taxon>Salimicrobium</taxon>
    </lineage>
</organism>
<dbReference type="Gene3D" id="3.40.50.11790">
    <property type="match status" value="1"/>
</dbReference>
<name>A0A1G8WDM9_9BACI</name>
<dbReference type="RefSeq" id="WP_093194782.1">
    <property type="nucleotide sequence ID" value="NZ_FNEV01000015.1"/>
</dbReference>
<accession>A0A1G8WDM9</accession>
<evidence type="ECO:0000313" key="4">
    <source>
        <dbReference type="EMBL" id="SDJ76247.1"/>
    </source>
</evidence>
<dbReference type="Pfam" id="PF04984">
    <property type="entry name" value="Phage_sheath_1"/>
    <property type="match status" value="1"/>
</dbReference>
<dbReference type="OrthoDB" id="89060at2"/>
<evidence type="ECO:0000313" key="5">
    <source>
        <dbReference type="Proteomes" id="UP000199225"/>
    </source>
</evidence>
<dbReference type="AlphaFoldDB" id="A0A1G8WDM9"/>
<keyword evidence="5" id="KW-1185">Reference proteome</keyword>
<dbReference type="Pfam" id="PF17482">
    <property type="entry name" value="Phage_sheath_1C"/>
    <property type="match status" value="1"/>
</dbReference>
<proteinExistence type="inferred from homology"/>
<evidence type="ECO:0000256" key="1">
    <source>
        <dbReference type="ARBA" id="ARBA00008005"/>
    </source>
</evidence>
<evidence type="ECO:0000259" key="2">
    <source>
        <dbReference type="Pfam" id="PF04984"/>
    </source>
</evidence>
<feature type="domain" description="Tail sheath protein subtilisin-like" evidence="2">
    <location>
        <begin position="88"/>
        <end position="222"/>
    </location>
</feature>
<feature type="domain" description="Tail sheath protein C-terminal" evidence="3">
    <location>
        <begin position="229"/>
        <end position="352"/>
    </location>
</feature>
<protein>
    <submittedName>
        <fullName evidence="4">Phage tail sheath protein</fullName>
    </submittedName>
</protein>
<evidence type="ECO:0000259" key="3">
    <source>
        <dbReference type="Pfam" id="PF17482"/>
    </source>
</evidence>
<reference evidence="5" key="1">
    <citation type="submission" date="2016-10" db="EMBL/GenBank/DDBJ databases">
        <authorList>
            <person name="Varghese N."/>
            <person name="Submissions S."/>
        </authorList>
    </citation>
    <scope>NUCLEOTIDE SEQUENCE [LARGE SCALE GENOMIC DNA]</scope>
    <source>
        <strain evidence="5">DSM 4771</strain>
    </source>
</reference>
<dbReference type="InterPro" id="IPR020287">
    <property type="entry name" value="Tail_sheath_C"/>
</dbReference>
<dbReference type="InterPro" id="IPR035089">
    <property type="entry name" value="Phage_sheath_subtilisin"/>
</dbReference>
<comment type="similarity">
    <text evidence="1">Belongs to the myoviridae tail sheath protein family.</text>
</comment>
<dbReference type="Gene3D" id="3.30.1370.220">
    <property type="match status" value="1"/>
</dbReference>
<dbReference type="EMBL" id="FNEV01000015">
    <property type="protein sequence ID" value="SDJ76247.1"/>
    <property type="molecule type" value="Genomic_DNA"/>
</dbReference>
<dbReference type="Proteomes" id="UP000199225">
    <property type="component" value="Unassembled WGS sequence"/>
</dbReference>
<gene>
    <name evidence="4" type="ORF">SAMN04490247_3130</name>
</gene>